<sequence>KTLCNGIQCPNSFSLDISETNDQIFSQNRCVNILKLKFAGRFESTQFENYANNFCKDTLSVIEPRISEDTINRLQGY</sequence>
<dbReference type="EMBL" id="HACG01023168">
    <property type="protein sequence ID" value="CEK70033.1"/>
    <property type="molecule type" value="Transcribed_RNA"/>
</dbReference>
<dbReference type="AlphaFoldDB" id="A0A0B6ZNC7"/>
<protein>
    <submittedName>
        <fullName evidence="1">Uncharacterized protein</fullName>
    </submittedName>
</protein>
<name>A0A0B6ZNC7_9EUPU</name>
<gene>
    <name evidence="1" type="primary">ORF72556</name>
</gene>
<organism evidence="1">
    <name type="scientific">Arion vulgaris</name>
    <dbReference type="NCBI Taxonomy" id="1028688"/>
    <lineage>
        <taxon>Eukaryota</taxon>
        <taxon>Metazoa</taxon>
        <taxon>Spiralia</taxon>
        <taxon>Lophotrochozoa</taxon>
        <taxon>Mollusca</taxon>
        <taxon>Gastropoda</taxon>
        <taxon>Heterobranchia</taxon>
        <taxon>Euthyneura</taxon>
        <taxon>Panpulmonata</taxon>
        <taxon>Eupulmonata</taxon>
        <taxon>Stylommatophora</taxon>
        <taxon>Helicina</taxon>
        <taxon>Arionoidea</taxon>
        <taxon>Arionidae</taxon>
        <taxon>Arion</taxon>
    </lineage>
</organism>
<evidence type="ECO:0000313" key="1">
    <source>
        <dbReference type="EMBL" id="CEK70033.1"/>
    </source>
</evidence>
<accession>A0A0B6ZNC7</accession>
<proteinExistence type="predicted"/>
<feature type="non-terminal residue" evidence="1">
    <location>
        <position position="77"/>
    </location>
</feature>
<feature type="non-terminal residue" evidence="1">
    <location>
        <position position="1"/>
    </location>
</feature>
<reference evidence="1" key="1">
    <citation type="submission" date="2014-12" db="EMBL/GenBank/DDBJ databases">
        <title>Insight into the proteome of Arion vulgaris.</title>
        <authorList>
            <person name="Aradska J."/>
            <person name="Bulat T."/>
            <person name="Smidak R."/>
            <person name="Sarate P."/>
            <person name="Gangsoo J."/>
            <person name="Sialana F."/>
            <person name="Bilban M."/>
            <person name="Lubec G."/>
        </authorList>
    </citation>
    <scope>NUCLEOTIDE SEQUENCE</scope>
    <source>
        <tissue evidence="1">Skin</tissue>
    </source>
</reference>